<dbReference type="GO" id="GO:0019888">
    <property type="term" value="F:protein phosphatase regulator activity"/>
    <property type="evidence" value="ECO:0007669"/>
    <property type="project" value="InterPro"/>
</dbReference>
<dbReference type="InterPro" id="IPR000009">
    <property type="entry name" value="PP2A_PR55"/>
</dbReference>
<dbReference type="GO" id="GO:0000159">
    <property type="term" value="C:protein phosphatase type 2A complex"/>
    <property type="evidence" value="ECO:0007669"/>
    <property type="project" value="InterPro"/>
</dbReference>
<reference evidence="5" key="2">
    <citation type="submission" date="2025-08" db="UniProtKB">
        <authorList>
            <consortium name="RefSeq"/>
        </authorList>
    </citation>
    <scope>IDENTIFICATION</scope>
    <source>
        <tissue evidence="5">Young leaves</tissue>
    </source>
</reference>
<dbReference type="PANTHER" id="PTHR11871">
    <property type="entry name" value="PROTEIN PHOSPHATASE PP2A REGULATORY SUBUNIT B"/>
    <property type="match status" value="1"/>
</dbReference>
<dbReference type="KEGG" id="pda:113462214"/>
<keyword evidence="1" id="KW-0853">WD repeat</keyword>
<dbReference type="PROSITE" id="PS51257">
    <property type="entry name" value="PROKAR_LIPOPROTEIN"/>
    <property type="match status" value="1"/>
</dbReference>
<dbReference type="GeneID" id="113462214"/>
<dbReference type="OrthoDB" id="6274823at2759"/>
<dbReference type="RefSeq" id="XP_038987804.1">
    <property type="nucleotide sequence ID" value="XM_039131876.1"/>
</dbReference>
<dbReference type="AlphaFoldDB" id="A0A8B9AWN2"/>
<organism evidence="4 5">
    <name type="scientific">Phoenix dactylifera</name>
    <name type="common">Date palm</name>
    <dbReference type="NCBI Taxonomy" id="42345"/>
    <lineage>
        <taxon>Eukaryota</taxon>
        <taxon>Viridiplantae</taxon>
        <taxon>Streptophyta</taxon>
        <taxon>Embryophyta</taxon>
        <taxon>Tracheophyta</taxon>
        <taxon>Spermatophyta</taxon>
        <taxon>Magnoliopsida</taxon>
        <taxon>Liliopsida</taxon>
        <taxon>Arecaceae</taxon>
        <taxon>Coryphoideae</taxon>
        <taxon>Phoeniceae</taxon>
        <taxon>Phoenix</taxon>
    </lineage>
</organism>
<evidence type="ECO:0000256" key="1">
    <source>
        <dbReference type="ARBA" id="ARBA00022574"/>
    </source>
</evidence>
<evidence type="ECO:0000256" key="3">
    <source>
        <dbReference type="SAM" id="MobiDB-lite"/>
    </source>
</evidence>
<protein>
    <submittedName>
        <fullName evidence="5">Uncharacterized protein LOC113462214 isoform X1</fullName>
    </submittedName>
</protein>
<reference evidence="4" key="1">
    <citation type="journal article" date="2019" name="Nat. Commun.">
        <title>Genome-wide association mapping of date palm fruit traits.</title>
        <authorList>
            <person name="Hazzouri K.M."/>
            <person name="Gros-Balthazard M."/>
            <person name="Flowers J.M."/>
            <person name="Copetti D."/>
            <person name="Lemansour A."/>
            <person name="Lebrun M."/>
            <person name="Masmoudi K."/>
            <person name="Ferrand S."/>
            <person name="Dhar M.I."/>
            <person name="Fresquez Z.A."/>
            <person name="Rosas U."/>
            <person name="Zhang J."/>
            <person name="Talag J."/>
            <person name="Lee S."/>
            <person name="Kudrna D."/>
            <person name="Powell R.F."/>
            <person name="Leitch I.J."/>
            <person name="Krueger R.R."/>
            <person name="Wing R.A."/>
            <person name="Amiri K.M.A."/>
            <person name="Purugganan M.D."/>
        </authorList>
    </citation>
    <scope>NUCLEOTIDE SEQUENCE [LARGE SCALE GENOMIC DNA]</scope>
    <source>
        <strain evidence="4">cv. Khalas</strain>
    </source>
</reference>
<accession>A0A8B9AWN2</accession>
<keyword evidence="4" id="KW-1185">Reference proteome</keyword>
<evidence type="ECO:0000313" key="5">
    <source>
        <dbReference type="RefSeq" id="XP_038987804.1"/>
    </source>
</evidence>
<name>A0A8B9AWN2_PHODC</name>
<proteinExistence type="predicted"/>
<feature type="region of interest" description="Disordered" evidence="3">
    <location>
        <begin position="63"/>
        <end position="83"/>
    </location>
</feature>
<evidence type="ECO:0000313" key="4">
    <source>
        <dbReference type="Proteomes" id="UP000228380"/>
    </source>
</evidence>
<sequence>MKFGLQTDFLVESRVRDLGGFPSPLVSSACGLSSPAPPCRPFLPPLRLPISSPLLHLRPLLSSTSTSGLSSPPPPASPSPLRLHHASRSRLHHLVDAPLLLARRLEFSEPTTGLPGDIKFGQDGRHILSRDYMTLKLWDINMDSGPVATFQVHEYLRPQLCDLYESDSIFDKFECCLSGDGLRVANWFLQTFSWMHWQQHQSSMKSASKSITSEDIELSTRRSEF</sequence>
<keyword evidence="2" id="KW-0677">Repeat</keyword>
<evidence type="ECO:0000256" key="2">
    <source>
        <dbReference type="ARBA" id="ARBA00022737"/>
    </source>
</evidence>
<dbReference type="PRINTS" id="PR00600">
    <property type="entry name" value="PP2APR55"/>
</dbReference>
<gene>
    <name evidence="5" type="primary">LOC113462214</name>
</gene>
<dbReference type="Proteomes" id="UP000228380">
    <property type="component" value="Chromosome 11"/>
</dbReference>